<keyword evidence="2 5" id="KW-0238">DNA-binding</keyword>
<dbReference type="InterPro" id="IPR001356">
    <property type="entry name" value="HD"/>
</dbReference>
<evidence type="ECO:0000256" key="6">
    <source>
        <dbReference type="RuleBase" id="RU000682"/>
    </source>
</evidence>
<dbReference type="SMART" id="SM00389">
    <property type="entry name" value="HOX"/>
    <property type="match status" value="1"/>
</dbReference>
<evidence type="ECO:0000256" key="2">
    <source>
        <dbReference type="ARBA" id="ARBA00023125"/>
    </source>
</evidence>
<evidence type="ECO:0000313" key="8">
    <source>
        <dbReference type="EMBL" id="OAF68871.1"/>
    </source>
</evidence>
<dbReference type="GO" id="GO:0000981">
    <property type="term" value="F:DNA-binding transcription factor activity, RNA polymerase II-specific"/>
    <property type="evidence" value="ECO:0007669"/>
    <property type="project" value="InterPro"/>
</dbReference>
<dbReference type="GO" id="GO:0030154">
    <property type="term" value="P:cell differentiation"/>
    <property type="evidence" value="ECO:0007669"/>
    <property type="project" value="TreeGrafter"/>
</dbReference>
<evidence type="ECO:0000256" key="4">
    <source>
        <dbReference type="ARBA" id="ARBA00023242"/>
    </source>
</evidence>
<dbReference type="GO" id="GO:0000978">
    <property type="term" value="F:RNA polymerase II cis-regulatory region sequence-specific DNA binding"/>
    <property type="evidence" value="ECO:0007669"/>
    <property type="project" value="TreeGrafter"/>
</dbReference>
<dbReference type="CDD" id="cd00086">
    <property type="entry name" value="homeodomain"/>
    <property type="match status" value="1"/>
</dbReference>
<dbReference type="PROSITE" id="PS00027">
    <property type="entry name" value="HOMEOBOX_1"/>
    <property type="match status" value="1"/>
</dbReference>
<feature type="domain" description="Homeobox" evidence="7">
    <location>
        <begin position="77"/>
        <end position="137"/>
    </location>
</feature>
<dbReference type="PRINTS" id="PR00024">
    <property type="entry name" value="HOMEOBOX"/>
</dbReference>
<evidence type="ECO:0000313" key="9">
    <source>
        <dbReference type="Proteomes" id="UP000078046"/>
    </source>
</evidence>
<dbReference type="InterPro" id="IPR050394">
    <property type="entry name" value="Homeobox_NK-like"/>
</dbReference>
<keyword evidence="9" id="KW-1185">Reference proteome</keyword>
<dbReference type="InterPro" id="IPR020479">
    <property type="entry name" value="HD_metazoa"/>
</dbReference>
<evidence type="ECO:0000259" key="7">
    <source>
        <dbReference type="PROSITE" id="PS50071"/>
    </source>
</evidence>
<dbReference type="SUPFAM" id="SSF46689">
    <property type="entry name" value="Homeodomain-like"/>
    <property type="match status" value="1"/>
</dbReference>
<dbReference type="InterPro" id="IPR017970">
    <property type="entry name" value="Homeobox_CS"/>
</dbReference>
<name>A0A177B5K5_9BILA</name>
<dbReference type="PANTHER" id="PTHR24340">
    <property type="entry name" value="HOMEOBOX PROTEIN NKX"/>
    <property type="match status" value="1"/>
</dbReference>
<dbReference type="InterPro" id="IPR000047">
    <property type="entry name" value="HTH_motif"/>
</dbReference>
<dbReference type="Gene3D" id="1.10.10.60">
    <property type="entry name" value="Homeodomain-like"/>
    <property type="match status" value="1"/>
</dbReference>
<sequence>MKSEYEKIDLKNDENLKKNNEQLDHSIENILKINREKNEKFQLMQSKMAANYFDGLNFFNRNDTFSSENCKNFYKIQPRRPSRPTFSSHQIFSLEKAFEKTKYLAGAERSTLSIALGMSESQVKIWYQNRRTKWRKSTIKQNYKN</sequence>
<evidence type="ECO:0000256" key="5">
    <source>
        <dbReference type="PROSITE-ProRule" id="PRU00108"/>
    </source>
</evidence>
<dbReference type="PROSITE" id="PS50071">
    <property type="entry name" value="HOMEOBOX_2"/>
    <property type="match status" value="1"/>
</dbReference>
<keyword evidence="3 5" id="KW-0371">Homeobox</keyword>
<reference evidence="8 9" key="1">
    <citation type="submission" date="2016-04" db="EMBL/GenBank/DDBJ databases">
        <title>The genome of Intoshia linei affirms orthonectids as highly simplified spiralians.</title>
        <authorList>
            <person name="Mikhailov K.V."/>
            <person name="Slusarev G.S."/>
            <person name="Nikitin M.A."/>
            <person name="Logacheva M.D."/>
            <person name="Penin A."/>
            <person name="Aleoshin V."/>
            <person name="Panchin Y.V."/>
        </authorList>
    </citation>
    <scope>NUCLEOTIDE SEQUENCE [LARGE SCALE GENOMIC DNA]</scope>
    <source>
        <strain evidence="8">Intl2013</strain>
        <tissue evidence="8">Whole animal</tissue>
    </source>
</reference>
<evidence type="ECO:0000256" key="3">
    <source>
        <dbReference type="ARBA" id="ARBA00023155"/>
    </source>
</evidence>
<organism evidence="8 9">
    <name type="scientific">Intoshia linei</name>
    <dbReference type="NCBI Taxonomy" id="1819745"/>
    <lineage>
        <taxon>Eukaryota</taxon>
        <taxon>Metazoa</taxon>
        <taxon>Spiralia</taxon>
        <taxon>Lophotrochozoa</taxon>
        <taxon>Mesozoa</taxon>
        <taxon>Orthonectida</taxon>
        <taxon>Rhopaluridae</taxon>
        <taxon>Intoshia</taxon>
    </lineage>
</organism>
<dbReference type="GO" id="GO:0005634">
    <property type="term" value="C:nucleus"/>
    <property type="evidence" value="ECO:0007669"/>
    <property type="project" value="UniProtKB-SubCell"/>
</dbReference>
<evidence type="ECO:0000256" key="1">
    <source>
        <dbReference type="ARBA" id="ARBA00004123"/>
    </source>
</evidence>
<dbReference type="PRINTS" id="PR00031">
    <property type="entry name" value="HTHREPRESSR"/>
</dbReference>
<protein>
    <recommendedName>
        <fullName evidence="7">Homeobox domain-containing protein</fullName>
    </recommendedName>
</protein>
<accession>A0A177B5K5</accession>
<dbReference type="Proteomes" id="UP000078046">
    <property type="component" value="Unassembled WGS sequence"/>
</dbReference>
<comment type="subcellular location">
    <subcellularLocation>
        <location evidence="1 5 6">Nucleus</location>
    </subcellularLocation>
</comment>
<dbReference type="Pfam" id="PF00046">
    <property type="entry name" value="Homeodomain"/>
    <property type="match status" value="1"/>
</dbReference>
<dbReference type="PANTHER" id="PTHR24340:SF35">
    <property type="entry name" value="HGTX, ISOFORM C"/>
    <property type="match status" value="1"/>
</dbReference>
<feature type="DNA-binding region" description="Homeobox" evidence="5">
    <location>
        <begin position="79"/>
        <end position="138"/>
    </location>
</feature>
<keyword evidence="4 5" id="KW-0539">Nucleus</keyword>
<proteinExistence type="predicted"/>
<gene>
    <name evidence="8" type="ORF">A3Q56_03390</name>
</gene>
<dbReference type="EMBL" id="LWCA01000374">
    <property type="protein sequence ID" value="OAF68871.1"/>
    <property type="molecule type" value="Genomic_DNA"/>
</dbReference>
<dbReference type="InterPro" id="IPR009057">
    <property type="entry name" value="Homeodomain-like_sf"/>
</dbReference>
<dbReference type="OrthoDB" id="6159439at2759"/>
<dbReference type="AlphaFoldDB" id="A0A177B5K5"/>
<comment type="caution">
    <text evidence="8">The sequence shown here is derived from an EMBL/GenBank/DDBJ whole genome shotgun (WGS) entry which is preliminary data.</text>
</comment>